<evidence type="ECO:0000256" key="1">
    <source>
        <dbReference type="SAM" id="MobiDB-lite"/>
    </source>
</evidence>
<dbReference type="EMBL" id="AP004022">
    <property type="protein sequence ID" value="BAD22909.1"/>
    <property type="molecule type" value="Genomic_DNA"/>
</dbReference>
<feature type="compositionally biased region" description="Basic and acidic residues" evidence="1">
    <location>
        <begin position="35"/>
        <end position="61"/>
    </location>
</feature>
<dbReference type="AlphaFoldDB" id="Q6K9Y7"/>
<proteinExistence type="predicted"/>
<feature type="compositionally biased region" description="Basic residues" evidence="1">
    <location>
        <begin position="147"/>
        <end position="163"/>
    </location>
</feature>
<dbReference type="Proteomes" id="UP000000763">
    <property type="component" value="Chromosome 2"/>
</dbReference>
<evidence type="ECO:0000313" key="3">
    <source>
        <dbReference type="Proteomes" id="UP000000763"/>
    </source>
</evidence>
<name>Q6K9Y7_ORYSJ</name>
<protein>
    <recommendedName>
        <fullName evidence="4">Retrotransposon protein, putative, Ty3-gypsy subclass</fullName>
    </recommendedName>
</protein>
<feature type="region of interest" description="Disordered" evidence="1">
    <location>
        <begin position="28"/>
        <end position="188"/>
    </location>
</feature>
<reference evidence="3" key="2">
    <citation type="journal article" date="2008" name="Nucleic Acids Res.">
        <title>The rice annotation project database (RAP-DB): 2008 update.</title>
        <authorList>
            <consortium name="The rice annotation project (RAP)"/>
        </authorList>
    </citation>
    <scope>GENOME REANNOTATION</scope>
    <source>
        <strain evidence="3">cv. Nipponbare</strain>
    </source>
</reference>
<organism evidence="2 3">
    <name type="scientific">Oryza sativa subsp. japonica</name>
    <name type="common">Rice</name>
    <dbReference type="NCBI Taxonomy" id="39947"/>
    <lineage>
        <taxon>Eukaryota</taxon>
        <taxon>Viridiplantae</taxon>
        <taxon>Streptophyta</taxon>
        <taxon>Embryophyta</taxon>
        <taxon>Tracheophyta</taxon>
        <taxon>Spermatophyta</taxon>
        <taxon>Magnoliopsida</taxon>
        <taxon>Liliopsida</taxon>
        <taxon>Poales</taxon>
        <taxon>Poaceae</taxon>
        <taxon>BOP clade</taxon>
        <taxon>Oryzoideae</taxon>
        <taxon>Oryzeae</taxon>
        <taxon>Oryzinae</taxon>
        <taxon>Oryza</taxon>
        <taxon>Oryza sativa</taxon>
    </lineage>
</organism>
<accession>Q6K9Y7</accession>
<sequence>MDSPATPVGLSPPLLSLVLCNEPCYTKVNRVHSNGSRERTAEIDPSKTDGRDRSVHDRLTGEGDDDVGDDVTTGGGGSAARTAHARWRTAALRHERRAPTGRGRRGELTGDQRSGGGATDGDGDEVETAAEIGSTAAMVLRRSSAMAKRRTRTATTWRSRRWPSRATTTTGTAAAHGWSDGGDGGAKLHGARALRTMRGEGEGGGR</sequence>
<evidence type="ECO:0008006" key="4">
    <source>
        <dbReference type="Google" id="ProtNLM"/>
    </source>
</evidence>
<reference evidence="3" key="1">
    <citation type="journal article" date="2005" name="Nature">
        <title>The map-based sequence of the rice genome.</title>
        <authorList>
            <consortium name="International rice genome sequencing project (IRGSP)"/>
            <person name="Matsumoto T."/>
            <person name="Wu J."/>
            <person name="Kanamori H."/>
            <person name="Katayose Y."/>
            <person name="Fujisawa M."/>
            <person name="Namiki N."/>
            <person name="Mizuno H."/>
            <person name="Yamamoto K."/>
            <person name="Antonio B.A."/>
            <person name="Baba T."/>
            <person name="Sakata K."/>
            <person name="Nagamura Y."/>
            <person name="Aoki H."/>
            <person name="Arikawa K."/>
            <person name="Arita K."/>
            <person name="Bito T."/>
            <person name="Chiden Y."/>
            <person name="Fujitsuka N."/>
            <person name="Fukunaka R."/>
            <person name="Hamada M."/>
            <person name="Harada C."/>
            <person name="Hayashi A."/>
            <person name="Hijishita S."/>
            <person name="Honda M."/>
            <person name="Hosokawa S."/>
            <person name="Ichikawa Y."/>
            <person name="Idonuma A."/>
            <person name="Iijima M."/>
            <person name="Ikeda M."/>
            <person name="Ikeno M."/>
            <person name="Ito K."/>
            <person name="Ito S."/>
            <person name="Ito T."/>
            <person name="Ito Y."/>
            <person name="Ito Y."/>
            <person name="Iwabuchi A."/>
            <person name="Kamiya K."/>
            <person name="Karasawa W."/>
            <person name="Kurita K."/>
            <person name="Katagiri S."/>
            <person name="Kikuta A."/>
            <person name="Kobayashi H."/>
            <person name="Kobayashi N."/>
            <person name="Machita K."/>
            <person name="Maehara T."/>
            <person name="Masukawa M."/>
            <person name="Mizubayashi T."/>
            <person name="Mukai Y."/>
            <person name="Nagasaki H."/>
            <person name="Nagata Y."/>
            <person name="Naito S."/>
            <person name="Nakashima M."/>
            <person name="Nakama Y."/>
            <person name="Nakamichi Y."/>
            <person name="Nakamura M."/>
            <person name="Meguro A."/>
            <person name="Negishi M."/>
            <person name="Ohta I."/>
            <person name="Ohta T."/>
            <person name="Okamoto M."/>
            <person name="Ono N."/>
            <person name="Saji S."/>
            <person name="Sakaguchi M."/>
            <person name="Sakai K."/>
            <person name="Shibata M."/>
            <person name="Shimokawa T."/>
            <person name="Song J."/>
            <person name="Takazaki Y."/>
            <person name="Terasawa K."/>
            <person name="Tsugane M."/>
            <person name="Tsuji K."/>
            <person name="Ueda S."/>
            <person name="Waki K."/>
            <person name="Yamagata H."/>
            <person name="Yamamoto M."/>
            <person name="Yamamoto S."/>
            <person name="Yamane H."/>
            <person name="Yoshiki S."/>
            <person name="Yoshihara R."/>
            <person name="Yukawa K."/>
            <person name="Zhong H."/>
            <person name="Yano M."/>
            <person name="Yuan Q."/>
            <person name="Ouyang S."/>
            <person name="Liu J."/>
            <person name="Jones K.M."/>
            <person name="Gansberger K."/>
            <person name="Moffat K."/>
            <person name="Hill J."/>
            <person name="Bera J."/>
            <person name="Fadrosh D."/>
            <person name="Jin S."/>
            <person name="Johri S."/>
            <person name="Kim M."/>
            <person name="Overton L."/>
            <person name="Reardon M."/>
            <person name="Tsitrin T."/>
            <person name="Vuong H."/>
            <person name="Weaver B."/>
            <person name="Ciecko A."/>
            <person name="Tallon L."/>
            <person name="Jackson J."/>
            <person name="Pai G."/>
            <person name="Aken S.V."/>
            <person name="Utterback T."/>
            <person name="Reidmuller S."/>
            <person name="Feldblyum T."/>
            <person name="Hsiao J."/>
            <person name="Zismann V."/>
            <person name="Iobst S."/>
            <person name="de Vazeille A.R."/>
            <person name="Buell C.R."/>
            <person name="Ying K."/>
            <person name="Li Y."/>
            <person name="Lu T."/>
            <person name="Huang Y."/>
            <person name="Zhao Q."/>
            <person name="Feng Q."/>
            <person name="Zhang L."/>
            <person name="Zhu J."/>
            <person name="Weng Q."/>
            <person name="Mu J."/>
            <person name="Lu Y."/>
            <person name="Fan D."/>
            <person name="Liu Y."/>
            <person name="Guan J."/>
            <person name="Zhang Y."/>
            <person name="Yu S."/>
            <person name="Liu X."/>
            <person name="Zhang Y."/>
            <person name="Hong G."/>
            <person name="Han B."/>
            <person name="Choisne N."/>
            <person name="Demange N."/>
            <person name="Orjeda G."/>
            <person name="Samain S."/>
            <person name="Cattolico L."/>
            <person name="Pelletier E."/>
            <person name="Couloux A."/>
            <person name="Segurens B."/>
            <person name="Wincker P."/>
            <person name="D'Hont A."/>
            <person name="Scarpelli C."/>
            <person name="Weissenbach J."/>
            <person name="Salanoubat M."/>
            <person name="Quetier F."/>
            <person name="Yu Y."/>
            <person name="Kim H.R."/>
            <person name="Rambo T."/>
            <person name="Currie J."/>
            <person name="Collura K."/>
            <person name="Luo M."/>
            <person name="Yang T."/>
            <person name="Ammiraju J.S.S."/>
            <person name="Engler F."/>
            <person name="Soderlund C."/>
            <person name="Wing R.A."/>
            <person name="Palmer L.E."/>
            <person name="de la Bastide M."/>
            <person name="Spiegel L."/>
            <person name="Nascimento L."/>
            <person name="Zutavern T."/>
            <person name="O'Shaughnessy A."/>
            <person name="Dike S."/>
            <person name="Dedhia N."/>
            <person name="Preston R."/>
            <person name="Balija V."/>
            <person name="McCombie W.R."/>
            <person name="Chow T."/>
            <person name="Chen H."/>
            <person name="Chung M."/>
            <person name="Chen C."/>
            <person name="Shaw J."/>
            <person name="Wu H."/>
            <person name="Hsiao K."/>
            <person name="Chao Y."/>
            <person name="Chu M."/>
            <person name="Cheng C."/>
            <person name="Hour A."/>
            <person name="Lee P."/>
            <person name="Lin S."/>
            <person name="Lin Y."/>
            <person name="Liou J."/>
            <person name="Liu S."/>
            <person name="Hsing Y."/>
            <person name="Raghuvanshi S."/>
            <person name="Mohanty A."/>
            <person name="Bharti A.K."/>
            <person name="Gaur A."/>
            <person name="Gupta V."/>
            <person name="Kumar D."/>
            <person name="Ravi V."/>
            <person name="Vij S."/>
            <person name="Kapur A."/>
            <person name="Khurana P."/>
            <person name="Khurana P."/>
            <person name="Khurana J.P."/>
            <person name="Tyagi A.K."/>
            <person name="Gaikwad K."/>
            <person name="Singh A."/>
            <person name="Dalal V."/>
            <person name="Srivastava S."/>
            <person name="Dixit A."/>
            <person name="Pal A.K."/>
            <person name="Ghazi I.A."/>
            <person name="Yadav M."/>
            <person name="Pandit A."/>
            <person name="Bhargava A."/>
            <person name="Sureshbabu K."/>
            <person name="Batra K."/>
            <person name="Sharma T.R."/>
            <person name="Mohapatra T."/>
            <person name="Singh N.K."/>
            <person name="Messing J."/>
            <person name="Nelson A.B."/>
            <person name="Fuks G."/>
            <person name="Kavchok S."/>
            <person name="Keizer G."/>
            <person name="Linton E."/>
            <person name="Llaca V."/>
            <person name="Song R."/>
            <person name="Tanyolac B."/>
            <person name="Young S."/>
            <person name="Ho-Il K."/>
            <person name="Hahn J.H."/>
            <person name="Sangsakoo G."/>
            <person name="Vanavichit A."/>
            <person name="de Mattos Luiz.A.T."/>
            <person name="Zimmer P.D."/>
            <person name="Malone G."/>
            <person name="Dellagostin O."/>
            <person name="de Oliveira A.C."/>
            <person name="Bevan M."/>
            <person name="Bancroft I."/>
            <person name="Minx P."/>
            <person name="Cordum H."/>
            <person name="Wilson R."/>
            <person name="Cheng Z."/>
            <person name="Jin W."/>
            <person name="Jiang J."/>
            <person name="Leong S.A."/>
            <person name="Iwama H."/>
            <person name="Gojobori T."/>
            <person name="Itoh T."/>
            <person name="Niimura Y."/>
            <person name="Fujii Y."/>
            <person name="Habara T."/>
            <person name="Sakai H."/>
            <person name="Sato Y."/>
            <person name="Wilson G."/>
            <person name="Kumar K."/>
            <person name="McCouch S."/>
            <person name="Juretic N."/>
            <person name="Hoen D."/>
            <person name="Wright S."/>
            <person name="Bruskiewich R."/>
            <person name="Bureau T."/>
            <person name="Miyao A."/>
            <person name="Hirochika H."/>
            <person name="Nishikawa T."/>
            <person name="Kadowaki K."/>
            <person name="Sugiura M."/>
            <person name="Burr B."/>
            <person name="Sasaki T."/>
        </authorList>
    </citation>
    <scope>NUCLEOTIDE SEQUENCE [LARGE SCALE GENOMIC DNA]</scope>
    <source>
        <strain evidence="3">cv. Nipponbare</strain>
    </source>
</reference>
<feature type="compositionally biased region" description="Low complexity" evidence="1">
    <location>
        <begin position="164"/>
        <end position="175"/>
    </location>
</feature>
<evidence type="ECO:0000313" key="2">
    <source>
        <dbReference type="EMBL" id="BAD22909.1"/>
    </source>
</evidence>
<gene>
    <name evidence="2" type="primary">OJ1126_B06.14</name>
</gene>